<dbReference type="PANTHER" id="PTHR30636:SF3">
    <property type="entry name" value="UPF0701 PROTEIN YICC"/>
    <property type="match status" value="1"/>
</dbReference>
<evidence type="ECO:0000256" key="2">
    <source>
        <dbReference type="ARBA" id="ARBA00022722"/>
    </source>
</evidence>
<keyword evidence="4" id="KW-0378">Hydrolase</keyword>
<dbReference type="GO" id="GO:0004521">
    <property type="term" value="F:RNA endonuclease activity"/>
    <property type="evidence" value="ECO:0007669"/>
    <property type="project" value="InterPro"/>
</dbReference>
<evidence type="ECO:0000313" key="8">
    <source>
        <dbReference type="EMBL" id="SES89433.1"/>
    </source>
</evidence>
<protein>
    <submittedName>
        <fullName evidence="8">TIGR00255 family protein</fullName>
    </submittedName>
</protein>
<evidence type="ECO:0000259" key="7">
    <source>
        <dbReference type="Pfam" id="PF08340"/>
    </source>
</evidence>
<name>A0A1I0A5Q3_9GAMM</name>
<evidence type="ECO:0000256" key="4">
    <source>
        <dbReference type="ARBA" id="ARBA00022801"/>
    </source>
</evidence>
<feature type="domain" description="Endoribonuclease YicC-like N-terminal" evidence="6">
    <location>
        <begin position="8"/>
        <end position="159"/>
    </location>
</feature>
<dbReference type="STRING" id="1123402.SAMN02583745_00798"/>
<accession>A0A1I0A5Q3</accession>
<evidence type="ECO:0000313" key="9">
    <source>
        <dbReference type="Proteomes" id="UP000242642"/>
    </source>
</evidence>
<organism evidence="8 9">
    <name type="scientific">Thorsellia anophelis DSM 18579</name>
    <dbReference type="NCBI Taxonomy" id="1123402"/>
    <lineage>
        <taxon>Bacteria</taxon>
        <taxon>Pseudomonadati</taxon>
        <taxon>Pseudomonadota</taxon>
        <taxon>Gammaproteobacteria</taxon>
        <taxon>Enterobacterales</taxon>
        <taxon>Thorselliaceae</taxon>
        <taxon>Thorsellia</taxon>
    </lineage>
</organism>
<gene>
    <name evidence="8" type="ORF">SAMN02583745_00798</name>
</gene>
<sequence>MSHNHKMMSSMTGFARKIIVESWGSLVCEIRSVNQRYLETQFRLDDEIRELEPYFRECLRQSISRGKVECHIKMDLSPSSKNDFDINKPLAKKIIEAAKWVQNIADEGSVNPIDILNWPGVVISHSQNLEEVHKVAKILFSKTLKSFIEMRQREGEQIRHILVQKLDSIAQEVESIRAFSPIALQWQRDRLLQKLNEIKLQAEHSRLELELLLLANKSDVSEELDRLDIHITETRSILLKPEPIGRRLDFMMQEFNREANTLGSKSIKPEITQSAIEIKILIEQMREQIQNIE</sequence>
<evidence type="ECO:0000256" key="3">
    <source>
        <dbReference type="ARBA" id="ARBA00022759"/>
    </source>
</evidence>
<evidence type="ECO:0000256" key="1">
    <source>
        <dbReference type="ARBA" id="ARBA00001968"/>
    </source>
</evidence>
<keyword evidence="3" id="KW-0255">Endonuclease</keyword>
<dbReference type="NCBIfam" id="TIGR00255">
    <property type="entry name" value="YicC/YloC family endoribonuclease"/>
    <property type="match status" value="1"/>
</dbReference>
<keyword evidence="2" id="KW-0540">Nuclease</keyword>
<dbReference type="InterPro" id="IPR005229">
    <property type="entry name" value="YicC/YloC-like"/>
</dbReference>
<dbReference type="Pfam" id="PF03755">
    <property type="entry name" value="YicC-like_N"/>
    <property type="match status" value="1"/>
</dbReference>
<dbReference type="Pfam" id="PF08340">
    <property type="entry name" value="YicC-like_C"/>
    <property type="match status" value="1"/>
</dbReference>
<dbReference type="InterPro" id="IPR013551">
    <property type="entry name" value="YicC-like_C"/>
</dbReference>
<reference evidence="9" key="1">
    <citation type="submission" date="2016-10" db="EMBL/GenBank/DDBJ databases">
        <authorList>
            <person name="Varghese N."/>
            <person name="Submissions S."/>
        </authorList>
    </citation>
    <scope>NUCLEOTIDE SEQUENCE [LARGE SCALE GENOMIC DNA]</scope>
    <source>
        <strain evidence="9">DSM 18579</strain>
    </source>
</reference>
<comment type="cofactor">
    <cofactor evidence="1">
        <name>a divalent metal cation</name>
        <dbReference type="ChEBI" id="CHEBI:60240"/>
    </cofactor>
</comment>
<evidence type="ECO:0000256" key="5">
    <source>
        <dbReference type="ARBA" id="ARBA00035648"/>
    </source>
</evidence>
<proteinExistence type="inferred from homology"/>
<comment type="similarity">
    <text evidence="5">Belongs to the YicC/YloC family.</text>
</comment>
<dbReference type="GO" id="GO:0016787">
    <property type="term" value="F:hydrolase activity"/>
    <property type="evidence" value="ECO:0007669"/>
    <property type="project" value="UniProtKB-KW"/>
</dbReference>
<evidence type="ECO:0000259" key="6">
    <source>
        <dbReference type="Pfam" id="PF03755"/>
    </source>
</evidence>
<dbReference type="InterPro" id="IPR013527">
    <property type="entry name" value="YicC-like_N"/>
</dbReference>
<dbReference type="Proteomes" id="UP000242642">
    <property type="component" value="Unassembled WGS sequence"/>
</dbReference>
<dbReference type="PANTHER" id="PTHR30636">
    <property type="entry name" value="UPF0701 PROTEIN YICC"/>
    <property type="match status" value="1"/>
</dbReference>
<feature type="domain" description="Endoribonuclease YicC-like C-terminal" evidence="7">
    <location>
        <begin position="178"/>
        <end position="293"/>
    </location>
</feature>
<keyword evidence="9" id="KW-1185">Reference proteome</keyword>
<dbReference type="AlphaFoldDB" id="A0A1I0A5Q3"/>
<dbReference type="EMBL" id="FOHV01000005">
    <property type="protein sequence ID" value="SES89433.1"/>
    <property type="molecule type" value="Genomic_DNA"/>
</dbReference>